<protein>
    <submittedName>
        <fullName evidence="6">DNA-binding transcriptional regulator, LysR family</fullName>
    </submittedName>
</protein>
<evidence type="ECO:0000259" key="5">
    <source>
        <dbReference type="PROSITE" id="PS50931"/>
    </source>
</evidence>
<evidence type="ECO:0000313" key="7">
    <source>
        <dbReference type="Proteomes" id="UP000190044"/>
    </source>
</evidence>
<dbReference type="CDD" id="cd08474">
    <property type="entry name" value="PBP2_CrgA_like_5"/>
    <property type="match status" value="1"/>
</dbReference>
<dbReference type="GO" id="GO:0003700">
    <property type="term" value="F:DNA-binding transcription factor activity"/>
    <property type="evidence" value="ECO:0007669"/>
    <property type="project" value="InterPro"/>
</dbReference>
<dbReference type="Pfam" id="PF00126">
    <property type="entry name" value="HTH_1"/>
    <property type="match status" value="1"/>
</dbReference>
<feature type="domain" description="HTH lysR-type" evidence="5">
    <location>
        <begin position="12"/>
        <end position="67"/>
    </location>
</feature>
<accession>A0A1T5APW9</accession>
<reference evidence="7" key="1">
    <citation type="submission" date="2017-02" db="EMBL/GenBank/DDBJ databases">
        <authorList>
            <person name="Varghese N."/>
            <person name="Submissions S."/>
        </authorList>
    </citation>
    <scope>NUCLEOTIDE SEQUENCE [LARGE SCALE GENOMIC DNA]</scope>
    <source>
        <strain evidence="7">R11H</strain>
    </source>
</reference>
<dbReference type="SUPFAM" id="SSF53850">
    <property type="entry name" value="Periplasmic binding protein-like II"/>
    <property type="match status" value="1"/>
</dbReference>
<dbReference type="Proteomes" id="UP000190044">
    <property type="component" value="Unassembled WGS sequence"/>
</dbReference>
<dbReference type="AlphaFoldDB" id="A0A1T5APW9"/>
<organism evidence="6 7">
    <name type="scientific">Sphingopyxis flava</name>
    <dbReference type="NCBI Taxonomy" id="1507287"/>
    <lineage>
        <taxon>Bacteria</taxon>
        <taxon>Pseudomonadati</taxon>
        <taxon>Pseudomonadota</taxon>
        <taxon>Alphaproteobacteria</taxon>
        <taxon>Sphingomonadales</taxon>
        <taxon>Sphingomonadaceae</taxon>
        <taxon>Sphingopyxis</taxon>
    </lineage>
</organism>
<dbReference type="InterPro" id="IPR058163">
    <property type="entry name" value="LysR-type_TF_proteobact-type"/>
</dbReference>
<dbReference type="Gene3D" id="3.40.190.290">
    <property type="match status" value="1"/>
</dbReference>
<name>A0A1T5APW9_9SPHN</name>
<dbReference type="PANTHER" id="PTHR30537:SF5">
    <property type="entry name" value="HTH-TYPE TRANSCRIPTIONAL ACTIVATOR TTDR-RELATED"/>
    <property type="match status" value="1"/>
</dbReference>
<dbReference type="PANTHER" id="PTHR30537">
    <property type="entry name" value="HTH-TYPE TRANSCRIPTIONAL REGULATOR"/>
    <property type="match status" value="1"/>
</dbReference>
<keyword evidence="2" id="KW-0805">Transcription regulation</keyword>
<dbReference type="SUPFAM" id="SSF46785">
    <property type="entry name" value="Winged helix' DNA-binding domain"/>
    <property type="match status" value="1"/>
</dbReference>
<dbReference type="InterPro" id="IPR005119">
    <property type="entry name" value="LysR_subst-bd"/>
</dbReference>
<dbReference type="InterPro" id="IPR036390">
    <property type="entry name" value="WH_DNA-bd_sf"/>
</dbReference>
<dbReference type="GO" id="GO:0003677">
    <property type="term" value="F:DNA binding"/>
    <property type="evidence" value="ECO:0007669"/>
    <property type="project" value="UniProtKB-KW"/>
</dbReference>
<evidence type="ECO:0000256" key="3">
    <source>
        <dbReference type="ARBA" id="ARBA00023125"/>
    </source>
</evidence>
<dbReference type="EMBL" id="FUYP01000004">
    <property type="protein sequence ID" value="SKB36909.1"/>
    <property type="molecule type" value="Genomic_DNA"/>
</dbReference>
<evidence type="ECO:0000256" key="2">
    <source>
        <dbReference type="ARBA" id="ARBA00023015"/>
    </source>
</evidence>
<dbReference type="Pfam" id="PF03466">
    <property type="entry name" value="LysR_substrate"/>
    <property type="match status" value="1"/>
</dbReference>
<keyword evidence="4" id="KW-0804">Transcription</keyword>
<dbReference type="Gene3D" id="1.10.10.10">
    <property type="entry name" value="Winged helix-like DNA-binding domain superfamily/Winged helix DNA-binding domain"/>
    <property type="match status" value="1"/>
</dbReference>
<gene>
    <name evidence="6" type="ORF">SAMN06295937_100482</name>
</gene>
<sequence>MKQDLTIPHGALDGIEAFLRVAERRSFSAAAADLGVSPSAISQTVKALEARVGAPLFMRTTRSVGLTQAGEMFLERAAPAYAGLADAYEAARNLGNRPAGRLRINLMRGAVQPLFAPILAGFCEAYPEIEVEIFADDAFADLSAGGFDAGIRMGESLDADVIAVRLTGPFRFVVAAAPAYIARHGRPETPEDLRNHRCVRLRLGTGAMMPWTFARGNREIEVAVTGPVIVNDFHAMMVAVSTGVAMGMIAEPTAQPLVKTGEIEVLLTEHAASTSGLFLYYPSRKQVMPKLRAFIDYVRDHLPNDVSV</sequence>
<comment type="similarity">
    <text evidence="1">Belongs to the LysR transcriptional regulatory family.</text>
</comment>
<dbReference type="PRINTS" id="PR00039">
    <property type="entry name" value="HTHLYSR"/>
</dbReference>
<keyword evidence="3 6" id="KW-0238">DNA-binding</keyword>
<dbReference type="OrthoDB" id="9813056at2"/>
<evidence type="ECO:0000313" key="6">
    <source>
        <dbReference type="EMBL" id="SKB36909.1"/>
    </source>
</evidence>
<dbReference type="InterPro" id="IPR036388">
    <property type="entry name" value="WH-like_DNA-bd_sf"/>
</dbReference>
<dbReference type="RefSeq" id="WP_079637496.1">
    <property type="nucleotide sequence ID" value="NZ_FUYP01000004.1"/>
</dbReference>
<dbReference type="PROSITE" id="PS50931">
    <property type="entry name" value="HTH_LYSR"/>
    <property type="match status" value="1"/>
</dbReference>
<keyword evidence="7" id="KW-1185">Reference proteome</keyword>
<dbReference type="InterPro" id="IPR000847">
    <property type="entry name" value="LysR_HTH_N"/>
</dbReference>
<evidence type="ECO:0000256" key="4">
    <source>
        <dbReference type="ARBA" id="ARBA00023163"/>
    </source>
</evidence>
<evidence type="ECO:0000256" key="1">
    <source>
        <dbReference type="ARBA" id="ARBA00009437"/>
    </source>
</evidence>
<dbReference type="FunFam" id="1.10.10.10:FF:000001">
    <property type="entry name" value="LysR family transcriptional regulator"/>
    <property type="match status" value="1"/>
</dbReference>
<proteinExistence type="inferred from homology"/>